<sequence length="133" mass="13700">MGPNDAQIVRVFSREPGSQIADVTLDPGQNAEIVLEAEAGGALHQGGGRYTVTLAVRDLSDGSAIPVNGATVQGNFLDANWPGLAGRFTFTVSDTTLKAHAGSIAQAFGSVVYGTSQPGATFALSQPFQILPQ</sequence>
<organism evidence="1 2">
    <name type="scientific">Streptomyces cyaneochromogenes</name>
    <dbReference type="NCBI Taxonomy" id="2496836"/>
    <lineage>
        <taxon>Bacteria</taxon>
        <taxon>Bacillati</taxon>
        <taxon>Actinomycetota</taxon>
        <taxon>Actinomycetes</taxon>
        <taxon>Kitasatosporales</taxon>
        <taxon>Streptomycetaceae</taxon>
        <taxon>Streptomyces</taxon>
    </lineage>
</organism>
<proteinExistence type="predicted"/>
<protein>
    <submittedName>
        <fullName evidence="1">Uncharacterized protein</fullName>
    </submittedName>
</protein>
<name>A0A3Q9EQK2_9ACTN</name>
<dbReference type="OrthoDB" id="4193938at2"/>
<accession>A0A3Q9EQK2</accession>
<dbReference type="KEGG" id="scya:EJ357_28565"/>
<keyword evidence="2" id="KW-1185">Reference proteome</keyword>
<evidence type="ECO:0000313" key="2">
    <source>
        <dbReference type="Proteomes" id="UP000280298"/>
    </source>
</evidence>
<dbReference type="RefSeq" id="WP_126394400.1">
    <property type="nucleotide sequence ID" value="NZ_CP034539.1"/>
</dbReference>
<evidence type="ECO:0000313" key="1">
    <source>
        <dbReference type="EMBL" id="AZQ36919.1"/>
    </source>
</evidence>
<dbReference type="EMBL" id="CP034539">
    <property type="protein sequence ID" value="AZQ36919.1"/>
    <property type="molecule type" value="Genomic_DNA"/>
</dbReference>
<reference evidence="1 2" key="1">
    <citation type="journal article" date="2019" name="Int. J. Syst. Evol. Microbiol.">
        <title>Streptomyces cyaneochromogenes sp. nov., a blue pigment-producing actinomycete from manganese-contaminated soil.</title>
        <authorList>
            <person name="Tang X."/>
            <person name="Zhao J."/>
            <person name="Li K."/>
            <person name="Chen Z."/>
            <person name="Sun Y."/>
            <person name="Gao J."/>
        </authorList>
    </citation>
    <scope>NUCLEOTIDE SEQUENCE [LARGE SCALE GENOMIC DNA]</scope>
    <source>
        <strain evidence="1 2">MK-45</strain>
    </source>
</reference>
<dbReference type="AlphaFoldDB" id="A0A3Q9EQK2"/>
<gene>
    <name evidence="1" type="ORF">EJ357_28565</name>
</gene>
<dbReference type="Proteomes" id="UP000280298">
    <property type="component" value="Chromosome"/>
</dbReference>